<dbReference type="InterPro" id="IPR001021">
    <property type="entry name" value="Ribosomal_bL25_long"/>
</dbReference>
<evidence type="ECO:0000313" key="9">
    <source>
        <dbReference type="Proteomes" id="UP000178092"/>
    </source>
</evidence>
<dbReference type="GO" id="GO:0006412">
    <property type="term" value="P:translation"/>
    <property type="evidence" value="ECO:0007669"/>
    <property type="project" value="UniProtKB-UniRule"/>
</dbReference>
<evidence type="ECO:0000256" key="5">
    <source>
        <dbReference type="HAMAP-Rule" id="MF_01334"/>
    </source>
</evidence>
<keyword evidence="2 5" id="KW-0694">RNA-binding</keyword>
<dbReference type="HAMAP" id="MF_01334">
    <property type="entry name" value="Ribosomal_bL25_CTC"/>
    <property type="match status" value="1"/>
</dbReference>
<evidence type="ECO:0000256" key="2">
    <source>
        <dbReference type="ARBA" id="ARBA00022884"/>
    </source>
</evidence>
<evidence type="ECO:0000256" key="1">
    <source>
        <dbReference type="ARBA" id="ARBA00022730"/>
    </source>
</evidence>
<dbReference type="NCBIfam" id="TIGR00731">
    <property type="entry name" value="bL25_bact_ctc"/>
    <property type="match status" value="1"/>
</dbReference>
<comment type="function">
    <text evidence="5">This is one of the proteins that binds to the 5S RNA in the ribosome where it forms part of the central protuberance.</text>
</comment>
<evidence type="ECO:0000256" key="4">
    <source>
        <dbReference type="ARBA" id="ARBA00023274"/>
    </source>
</evidence>
<dbReference type="InterPro" id="IPR020056">
    <property type="entry name" value="Rbsml_bL25/Gln-tRNA_synth_N"/>
</dbReference>
<dbReference type="GO" id="GO:0003735">
    <property type="term" value="F:structural constituent of ribosome"/>
    <property type="evidence" value="ECO:0007669"/>
    <property type="project" value="InterPro"/>
</dbReference>
<gene>
    <name evidence="5" type="primary">rplY</name>
    <name evidence="5" type="synonym">ctc</name>
    <name evidence="8" type="ORF">A3C04_02725</name>
</gene>
<comment type="caution">
    <text evidence="8">The sequence shown here is derived from an EMBL/GenBank/DDBJ whole genome shotgun (WGS) entry which is preliminary data.</text>
</comment>
<dbReference type="EMBL" id="MHTV01000044">
    <property type="protein sequence ID" value="OHA65487.1"/>
    <property type="molecule type" value="Genomic_DNA"/>
</dbReference>
<comment type="subunit">
    <text evidence="5">Part of the 50S ribosomal subunit; part of the 5S rRNA/L5/L18/L25 subcomplex. Contacts the 5S rRNA. Binds to the 5S rRNA independently of L5 and L18.</text>
</comment>
<dbReference type="Pfam" id="PF01386">
    <property type="entry name" value="Ribosomal_L25p"/>
    <property type="match status" value="1"/>
</dbReference>
<sequence length="215" mass="23694">MLTLTSQQRTPKQNVAQIRKAGFIPAVLYGPSTAPISLQVEQKAFGKVYQEAGESALITLEIGGESAPVLVRDIQLHPMRSQILHIDFYQPRLDEAIEITVPLVFMGESAAVKDLGGTLIRNLQEVDVRALPQDLPHEIKVDISKLATFEDYITIKDLVQAAGVEILREAEDMVAQVVPVEDVEAELTTPVQENVEAVEQVKEKKAEETPEESAE</sequence>
<keyword evidence="3 5" id="KW-0689">Ribosomal protein</keyword>
<protein>
    <recommendedName>
        <fullName evidence="5">Large ribosomal subunit protein bL25</fullName>
    </recommendedName>
    <alternativeName>
        <fullName evidence="5">General stress protein CTC</fullName>
    </alternativeName>
</protein>
<dbReference type="Gene3D" id="2.170.120.20">
    <property type="entry name" value="Ribosomal protein L25, beta domain"/>
    <property type="match status" value="1"/>
</dbReference>
<evidence type="ECO:0000256" key="3">
    <source>
        <dbReference type="ARBA" id="ARBA00022980"/>
    </source>
</evidence>
<dbReference type="InterPro" id="IPR029751">
    <property type="entry name" value="Ribosomal_L25_dom"/>
</dbReference>
<evidence type="ECO:0000313" key="8">
    <source>
        <dbReference type="EMBL" id="OHA65487.1"/>
    </source>
</evidence>
<evidence type="ECO:0000259" key="6">
    <source>
        <dbReference type="Pfam" id="PF01386"/>
    </source>
</evidence>
<dbReference type="GO" id="GO:0008097">
    <property type="term" value="F:5S rRNA binding"/>
    <property type="evidence" value="ECO:0007669"/>
    <property type="project" value="InterPro"/>
</dbReference>
<dbReference type="InterPro" id="IPR020930">
    <property type="entry name" value="Ribosomal_uL5_bac-type"/>
</dbReference>
<dbReference type="Gene3D" id="2.40.240.10">
    <property type="entry name" value="Ribosomal Protein L25, Chain P"/>
    <property type="match status" value="1"/>
</dbReference>
<dbReference type="InterPro" id="IPR037121">
    <property type="entry name" value="Ribosomal_bL25_C"/>
</dbReference>
<dbReference type="PANTHER" id="PTHR33284">
    <property type="entry name" value="RIBOSOMAL PROTEIN L25/GLN-TRNA SYNTHETASE, ANTI-CODON-BINDING DOMAIN-CONTAINING PROTEIN"/>
    <property type="match status" value="1"/>
</dbReference>
<keyword evidence="1 5" id="KW-0699">rRNA-binding</keyword>
<dbReference type="InterPro" id="IPR011035">
    <property type="entry name" value="Ribosomal_bL25/Gln-tRNA_synth"/>
</dbReference>
<feature type="domain" description="Large ribosomal subunit protein bL25 L25" evidence="6">
    <location>
        <begin position="5"/>
        <end position="88"/>
    </location>
</feature>
<accession>A0A1G2QYF3</accession>
<dbReference type="GO" id="GO:0022625">
    <property type="term" value="C:cytosolic large ribosomal subunit"/>
    <property type="evidence" value="ECO:0007669"/>
    <property type="project" value="TreeGrafter"/>
</dbReference>
<dbReference type="Proteomes" id="UP000178092">
    <property type="component" value="Unassembled WGS sequence"/>
</dbReference>
<keyword evidence="4 5" id="KW-0687">Ribonucleoprotein</keyword>
<proteinExistence type="inferred from homology"/>
<dbReference type="AlphaFoldDB" id="A0A1G2QYF3"/>
<feature type="domain" description="Large ribosomal subunit protein bL25 beta" evidence="7">
    <location>
        <begin position="97"/>
        <end position="179"/>
    </location>
</feature>
<dbReference type="PANTHER" id="PTHR33284:SF1">
    <property type="entry name" value="RIBOSOMAL PROTEIN L25_GLN-TRNA SYNTHETASE, ANTI-CODON-BINDING DOMAIN-CONTAINING PROTEIN"/>
    <property type="match status" value="1"/>
</dbReference>
<dbReference type="CDD" id="cd00495">
    <property type="entry name" value="Ribosomal_L25_TL5_CTC"/>
    <property type="match status" value="1"/>
</dbReference>
<reference evidence="8 9" key="1">
    <citation type="journal article" date="2016" name="Nat. Commun.">
        <title>Thousands of microbial genomes shed light on interconnected biogeochemical processes in an aquifer system.</title>
        <authorList>
            <person name="Anantharaman K."/>
            <person name="Brown C.T."/>
            <person name="Hug L.A."/>
            <person name="Sharon I."/>
            <person name="Castelle C.J."/>
            <person name="Probst A.J."/>
            <person name="Thomas B.C."/>
            <person name="Singh A."/>
            <person name="Wilkins M.J."/>
            <person name="Karaoz U."/>
            <person name="Brodie E.L."/>
            <person name="Williams K.H."/>
            <person name="Hubbard S.S."/>
            <person name="Banfield J.F."/>
        </authorList>
    </citation>
    <scope>NUCLEOTIDE SEQUENCE [LARGE SCALE GENOMIC DNA]</scope>
</reference>
<name>A0A1G2QYF3_9BACT</name>
<dbReference type="Pfam" id="PF14693">
    <property type="entry name" value="Ribosomal_TL5_C"/>
    <property type="match status" value="1"/>
</dbReference>
<comment type="similarity">
    <text evidence="5">Belongs to the bacterial ribosomal protein bL25 family. CTC subfamily.</text>
</comment>
<organism evidence="8 9">
    <name type="scientific">Candidatus Wildermuthbacteria bacterium RIFCSPHIGHO2_02_FULL_45_25</name>
    <dbReference type="NCBI Taxonomy" id="1802450"/>
    <lineage>
        <taxon>Bacteria</taxon>
        <taxon>Candidatus Wildermuthiibacteriota</taxon>
    </lineage>
</organism>
<evidence type="ECO:0000259" key="7">
    <source>
        <dbReference type="Pfam" id="PF14693"/>
    </source>
</evidence>
<dbReference type="SUPFAM" id="SSF50715">
    <property type="entry name" value="Ribosomal protein L25-like"/>
    <property type="match status" value="1"/>
</dbReference>
<dbReference type="InterPro" id="IPR020057">
    <property type="entry name" value="Ribosomal_bL25_b-dom"/>
</dbReference>